<evidence type="ECO:0000313" key="2">
    <source>
        <dbReference type="Proteomes" id="UP000005723"/>
    </source>
</evidence>
<proteinExistence type="predicted"/>
<comment type="caution">
    <text evidence="1">The sequence shown here is derived from an EMBL/GenBank/DDBJ whole genome shotgun (WGS) entry which is preliminary data.</text>
</comment>
<gene>
    <name evidence="1" type="ORF">HMPREF0758_2244</name>
</gene>
<keyword evidence="2" id="KW-1185">Reference proteome</keyword>
<protein>
    <recommendedName>
        <fullName evidence="3">Phage membrane protein</fullName>
    </recommendedName>
</protein>
<dbReference type="HOGENOM" id="CLU_145939_0_0_6"/>
<dbReference type="InterPro" id="IPR058064">
    <property type="entry name" value="STM2901-like"/>
</dbReference>
<dbReference type="EMBL" id="ADBY01000039">
    <property type="protein sequence ID" value="EFE96105.1"/>
    <property type="molecule type" value="Genomic_DNA"/>
</dbReference>
<evidence type="ECO:0008006" key="3">
    <source>
        <dbReference type="Google" id="ProtNLM"/>
    </source>
</evidence>
<name>D4E244_SEROD</name>
<dbReference type="InterPro" id="IPR058522">
    <property type="entry name" value="DUF8209"/>
</dbReference>
<reference evidence="1 2" key="1">
    <citation type="submission" date="2010-01" db="EMBL/GenBank/DDBJ databases">
        <authorList>
            <person name="Muzny D."/>
            <person name="Qin X."/>
            <person name="Deng J."/>
            <person name="Jiang H."/>
            <person name="Liu Y."/>
            <person name="Qu J."/>
            <person name="Song X.-Z."/>
            <person name="Zhang L."/>
            <person name="Thornton R."/>
            <person name="Coyle M."/>
            <person name="Francisco L."/>
            <person name="Jackson L."/>
            <person name="Javaid M."/>
            <person name="Korchina V."/>
            <person name="Kovar C."/>
            <person name="Mata R."/>
            <person name="Mathew T."/>
            <person name="Ngo R."/>
            <person name="Nguyen L."/>
            <person name="Nguyen N."/>
            <person name="Okwuonu G."/>
            <person name="Ongeri F."/>
            <person name="Pham C."/>
            <person name="Simmons D."/>
            <person name="Wilczek-Boney K."/>
            <person name="Hale W."/>
            <person name="Jakkamsetti A."/>
            <person name="Pham P."/>
            <person name="Ruth R."/>
            <person name="San Lucas F."/>
            <person name="Warren J."/>
            <person name="Zhang J."/>
            <person name="Zhao Z."/>
            <person name="Zhou C."/>
            <person name="Zhu D."/>
            <person name="Lee S."/>
            <person name="Bess C."/>
            <person name="Blankenburg K."/>
            <person name="Forbes L."/>
            <person name="Fu Q."/>
            <person name="Gubbala S."/>
            <person name="Hirani K."/>
            <person name="Jayaseelan J.C."/>
            <person name="Lara F."/>
            <person name="Munidasa M."/>
            <person name="Palculict T."/>
            <person name="Patil S."/>
            <person name="Pu L.-L."/>
            <person name="Saada N."/>
            <person name="Tang L."/>
            <person name="Weissenberger G."/>
            <person name="Zhu Y."/>
            <person name="Hemphill L."/>
            <person name="Shang Y."/>
            <person name="Youmans B."/>
            <person name="Ayvaz T."/>
            <person name="Ross M."/>
            <person name="Santibanez J."/>
            <person name="Aqrawi P."/>
            <person name="Gross S."/>
            <person name="Joshi V."/>
            <person name="Fowler G."/>
            <person name="Nazareth L."/>
            <person name="Reid J."/>
            <person name="Worley K."/>
            <person name="Petrosino J."/>
            <person name="Highlander S."/>
            <person name="Gibbs R."/>
        </authorList>
    </citation>
    <scope>NUCLEOTIDE SEQUENCE [LARGE SCALE GENOMIC DNA]</scope>
    <source>
        <strain evidence="1 2">DSM 4582</strain>
    </source>
</reference>
<accession>D4E244</accession>
<dbReference type="NCBIfam" id="NF045926">
    <property type="entry name" value="STM2901_fam"/>
    <property type="match status" value="1"/>
</dbReference>
<evidence type="ECO:0000313" key="1">
    <source>
        <dbReference type="EMBL" id="EFE96105.1"/>
    </source>
</evidence>
<sequence>MGAVMDTVEQLNGTYFYAGRPNLSAGELFFMVFCETVAEQLGIDDFGVIVAIVSGFNVSETRGKFRGNIPNTSYASRSARKVFGNKTFPGNVKLPSVVGGYPPSTIRIILTRKMGTFVGRAVPVVGWIILAKDLTEISFKSVTRYNSIARGNDKLW</sequence>
<dbReference type="Pfam" id="PF26636">
    <property type="entry name" value="DUF8209"/>
    <property type="match status" value="1"/>
</dbReference>
<dbReference type="AlphaFoldDB" id="D4E244"/>
<organism evidence="1 2">
    <name type="scientific">Serratia odorifera DSM 4582</name>
    <dbReference type="NCBI Taxonomy" id="667129"/>
    <lineage>
        <taxon>Bacteria</taxon>
        <taxon>Pseudomonadati</taxon>
        <taxon>Pseudomonadota</taxon>
        <taxon>Gammaproteobacteria</taxon>
        <taxon>Enterobacterales</taxon>
        <taxon>Yersiniaceae</taxon>
        <taxon>Serratia</taxon>
    </lineage>
</organism>
<dbReference type="Proteomes" id="UP000005723">
    <property type="component" value="Unassembled WGS sequence"/>
</dbReference>